<protein>
    <recommendedName>
        <fullName evidence="4">Lipoprotein</fullName>
    </recommendedName>
</protein>
<organism evidence="2 3">
    <name type="scientific">Shewanella surugensis</name>
    <dbReference type="NCBI Taxonomy" id="212020"/>
    <lineage>
        <taxon>Bacteria</taxon>
        <taxon>Pseudomonadati</taxon>
        <taxon>Pseudomonadota</taxon>
        <taxon>Gammaproteobacteria</taxon>
        <taxon>Alteromonadales</taxon>
        <taxon>Shewanellaceae</taxon>
        <taxon>Shewanella</taxon>
    </lineage>
</organism>
<name>A0ABT0LA96_9GAMM</name>
<keyword evidence="1" id="KW-0732">Signal</keyword>
<comment type="caution">
    <text evidence="2">The sequence shown here is derived from an EMBL/GenBank/DDBJ whole genome shotgun (WGS) entry which is preliminary data.</text>
</comment>
<evidence type="ECO:0000256" key="1">
    <source>
        <dbReference type="SAM" id="SignalP"/>
    </source>
</evidence>
<dbReference type="EMBL" id="JAKIKS010000027">
    <property type="protein sequence ID" value="MCL1124639.1"/>
    <property type="molecule type" value="Genomic_DNA"/>
</dbReference>
<accession>A0ABT0LA96</accession>
<evidence type="ECO:0000313" key="2">
    <source>
        <dbReference type="EMBL" id="MCL1124639.1"/>
    </source>
</evidence>
<evidence type="ECO:0000313" key="3">
    <source>
        <dbReference type="Proteomes" id="UP001203423"/>
    </source>
</evidence>
<feature type="chain" id="PRO_5046742798" description="Lipoprotein" evidence="1">
    <location>
        <begin position="20"/>
        <end position="92"/>
    </location>
</feature>
<dbReference type="RefSeq" id="WP_248939916.1">
    <property type="nucleotide sequence ID" value="NZ_JAKIKS010000027.1"/>
</dbReference>
<evidence type="ECO:0008006" key="4">
    <source>
        <dbReference type="Google" id="ProtNLM"/>
    </source>
</evidence>
<gene>
    <name evidence="2" type="ORF">L2764_09150</name>
</gene>
<dbReference type="PROSITE" id="PS51257">
    <property type="entry name" value="PROKAR_LIPOPROTEIN"/>
    <property type="match status" value="1"/>
</dbReference>
<reference evidence="2 3" key="1">
    <citation type="submission" date="2022-01" db="EMBL/GenBank/DDBJ databases">
        <title>Whole genome-based taxonomy of the Shewanellaceae.</title>
        <authorList>
            <person name="Martin-Rodriguez A.J."/>
        </authorList>
    </citation>
    <scope>NUCLEOTIDE SEQUENCE [LARGE SCALE GENOMIC DNA]</scope>
    <source>
        <strain evidence="2 3">DSM 17177</strain>
    </source>
</reference>
<keyword evidence="3" id="KW-1185">Reference proteome</keyword>
<feature type="signal peptide" evidence="1">
    <location>
        <begin position="1"/>
        <end position="19"/>
    </location>
</feature>
<dbReference type="Proteomes" id="UP001203423">
    <property type="component" value="Unassembled WGS sequence"/>
</dbReference>
<sequence>MKHLLILAMGALLLAGCAADPSESEPSEASQHLGSDADFMQMACIDFTTQDKAKIEADLKQYQDWTKIYEVDDVTLNSDTPQGIVCFEKPTE</sequence>
<proteinExistence type="predicted"/>